<keyword evidence="1" id="KW-1133">Transmembrane helix</keyword>
<accession>A0A934USN3</accession>
<proteinExistence type="predicted"/>
<comment type="caution">
    <text evidence="2">The sequence shown here is derived from an EMBL/GenBank/DDBJ whole genome shotgun (WGS) entry which is preliminary data.</text>
</comment>
<gene>
    <name evidence="2" type="ORF">I8E28_15010</name>
</gene>
<name>A0A934USN3_9BURK</name>
<dbReference type="RefSeq" id="WP_200788868.1">
    <property type="nucleotide sequence ID" value="NZ_JAEDAO010000001.1"/>
</dbReference>
<evidence type="ECO:0000256" key="1">
    <source>
        <dbReference type="SAM" id="Phobius"/>
    </source>
</evidence>
<keyword evidence="1" id="KW-0472">Membrane</keyword>
<sequence>MPRPTQSTSLPEPWWRHGLVWLVLSGPIVVVLASIVTFWLAAHGADVLADDARPRAPVQRQAVHERALLPAQQARNHAATPAAEAP</sequence>
<dbReference type="Proteomes" id="UP000617041">
    <property type="component" value="Unassembled WGS sequence"/>
</dbReference>
<protein>
    <submittedName>
        <fullName evidence="2">Nitrogen fixation protein FixH</fullName>
    </submittedName>
</protein>
<reference evidence="2" key="1">
    <citation type="submission" date="2020-12" db="EMBL/GenBank/DDBJ databases">
        <title>Ramlibacter sp. nov., isolated from a freshwater alga, Cryptomonas.</title>
        <authorList>
            <person name="Kim H.M."/>
            <person name="Jeon C.O."/>
        </authorList>
    </citation>
    <scope>NUCLEOTIDE SEQUENCE</scope>
    <source>
        <strain evidence="2">CrO1</strain>
    </source>
</reference>
<dbReference type="AlphaFoldDB" id="A0A934USN3"/>
<feature type="transmembrane region" description="Helical" evidence="1">
    <location>
        <begin position="20"/>
        <end position="41"/>
    </location>
</feature>
<dbReference type="EMBL" id="JAEDAO010000001">
    <property type="protein sequence ID" value="MBK0393908.1"/>
    <property type="molecule type" value="Genomic_DNA"/>
</dbReference>
<organism evidence="2 3">
    <name type="scientific">Ramlibacter algicola</name>
    <dbReference type="NCBI Taxonomy" id="2795217"/>
    <lineage>
        <taxon>Bacteria</taxon>
        <taxon>Pseudomonadati</taxon>
        <taxon>Pseudomonadota</taxon>
        <taxon>Betaproteobacteria</taxon>
        <taxon>Burkholderiales</taxon>
        <taxon>Comamonadaceae</taxon>
        <taxon>Ramlibacter</taxon>
    </lineage>
</organism>
<evidence type="ECO:0000313" key="2">
    <source>
        <dbReference type="EMBL" id="MBK0393908.1"/>
    </source>
</evidence>
<evidence type="ECO:0000313" key="3">
    <source>
        <dbReference type="Proteomes" id="UP000617041"/>
    </source>
</evidence>
<keyword evidence="1" id="KW-0812">Transmembrane</keyword>
<keyword evidence="3" id="KW-1185">Reference proteome</keyword>